<evidence type="ECO:0000256" key="6">
    <source>
        <dbReference type="ARBA" id="ARBA00023125"/>
    </source>
</evidence>
<evidence type="ECO:0000256" key="2">
    <source>
        <dbReference type="ARBA" id="ARBA00022603"/>
    </source>
</evidence>
<dbReference type="InterPro" id="IPR029063">
    <property type="entry name" value="SAM-dependent_MTases_sf"/>
</dbReference>
<evidence type="ECO:0000259" key="10">
    <source>
        <dbReference type="Pfam" id="PF20473"/>
    </source>
</evidence>
<proteinExistence type="predicted"/>
<feature type="domain" description="TaqI-like C-terminal specificity" evidence="9">
    <location>
        <begin position="437"/>
        <end position="548"/>
    </location>
</feature>
<keyword evidence="3" id="KW-0808">Transferase</keyword>
<dbReference type="Pfam" id="PF07669">
    <property type="entry name" value="Eco57I"/>
    <property type="match status" value="1"/>
</dbReference>
<dbReference type="Pfam" id="PF12950">
    <property type="entry name" value="TaqI_C"/>
    <property type="match status" value="1"/>
</dbReference>
<dbReference type="PANTHER" id="PTHR33841">
    <property type="entry name" value="DNA METHYLTRANSFERASE YEEA-RELATED"/>
    <property type="match status" value="1"/>
</dbReference>
<keyword evidence="6" id="KW-0238">DNA-binding</keyword>
<reference evidence="11 12" key="1">
    <citation type="submission" date="2024-11" db="EMBL/GenBank/DDBJ databases">
        <authorList>
            <person name="Heng Y.C."/>
            <person name="Lim A.C.H."/>
            <person name="Lee J.K.Y."/>
            <person name="Kittelmann S."/>
        </authorList>
    </citation>
    <scope>NUCLEOTIDE SEQUENCE [LARGE SCALE GENOMIC DNA]</scope>
    <source>
        <strain evidence="11 12">WILCCON 0269</strain>
    </source>
</reference>
<comment type="catalytic activity">
    <reaction evidence="7">
        <text>a 2'-deoxyadenosine in DNA + S-adenosyl-L-methionine = an N(6)-methyl-2'-deoxyadenosine in DNA + S-adenosyl-L-homocysteine + H(+)</text>
        <dbReference type="Rhea" id="RHEA:15197"/>
        <dbReference type="Rhea" id="RHEA-COMP:12418"/>
        <dbReference type="Rhea" id="RHEA-COMP:12419"/>
        <dbReference type="ChEBI" id="CHEBI:15378"/>
        <dbReference type="ChEBI" id="CHEBI:57856"/>
        <dbReference type="ChEBI" id="CHEBI:59789"/>
        <dbReference type="ChEBI" id="CHEBI:90615"/>
        <dbReference type="ChEBI" id="CHEBI:90616"/>
        <dbReference type="EC" id="2.1.1.72"/>
    </reaction>
</comment>
<keyword evidence="12" id="KW-1185">Reference proteome</keyword>
<dbReference type="InterPro" id="IPR011639">
    <property type="entry name" value="MethylTrfase_TaqI-like_dom"/>
</dbReference>
<keyword evidence="5" id="KW-0680">Restriction system</keyword>
<dbReference type="Pfam" id="PF20473">
    <property type="entry name" value="MmeI_Mtase"/>
    <property type="match status" value="1"/>
</dbReference>
<feature type="domain" description="Type II methyltransferase M.TaqI-like" evidence="8">
    <location>
        <begin position="172"/>
        <end position="273"/>
    </location>
</feature>
<dbReference type="PRINTS" id="PR00507">
    <property type="entry name" value="N12N6MTFRASE"/>
</dbReference>
<evidence type="ECO:0000313" key="11">
    <source>
        <dbReference type="EMBL" id="MFL0194620.1"/>
    </source>
</evidence>
<organism evidence="11 12">
    <name type="scientific">Candidatus Clostridium eludens</name>
    <dbReference type="NCBI Taxonomy" id="3381663"/>
    <lineage>
        <taxon>Bacteria</taxon>
        <taxon>Bacillati</taxon>
        <taxon>Bacillota</taxon>
        <taxon>Clostridia</taxon>
        <taxon>Eubacteriales</taxon>
        <taxon>Clostridiaceae</taxon>
        <taxon>Clostridium</taxon>
    </lineage>
</organism>
<accession>A0ABW8SF60</accession>
<evidence type="ECO:0000259" key="8">
    <source>
        <dbReference type="Pfam" id="PF07669"/>
    </source>
</evidence>
<dbReference type="RefSeq" id="WP_406790742.1">
    <property type="nucleotide sequence ID" value="NZ_JBJHZX010000003.1"/>
</dbReference>
<keyword evidence="4" id="KW-0949">S-adenosyl-L-methionine</keyword>
<evidence type="ECO:0000256" key="7">
    <source>
        <dbReference type="ARBA" id="ARBA00047942"/>
    </source>
</evidence>
<dbReference type="GO" id="GO:0008168">
    <property type="term" value="F:methyltransferase activity"/>
    <property type="evidence" value="ECO:0007669"/>
    <property type="project" value="UniProtKB-KW"/>
</dbReference>
<dbReference type="InterPro" id="IPR050953">
    <property type="entry name" value="N4_N6_ade-DNA_methylase"/>
</dbReference>
<evidence type="ECO:0000256" key="5">
    <source>
        <dbReference type="ARBA" id="ARBA00022747"/>
    </source>
</evidence>
<protein>
    <recommendedName>
        <fullName evidence="1">site-specific DNA-methyltransferase (adenine-specific)</fullName>
        <ecNumber evidence="1">2.1.1.72</ecNumber>
    </recommendedName>
</protein>
<dbReference type="InterPro" id="IPR025931">
    <property type="entry name" value="TaqI_C"/>
</dbReference>
<dbReference type="PANTHER" id="PTHR33841:SF6">
    <property type="entry name" value="TYPE II METHYLTRANSFERASE M.HINDII"/>
    <property type="match status" value="1"/>
</dbReference>
<sequence>MNDFTESIKTIYNFIETSDSKKEKLKLIEKYRVKFKIAREEYLSQKYYELTGINKRNGVVYTPGQISLYMIKNLIKPEDVINNPFVKIMDPACGCGNIIFSCFCYLRHIFIENIQTINEMNNINLKPEDINAHIVHNNLFGFDIDEIALKILSIDLFLLSGEFSKKNFILKDFLIESVEEKFHLFIGNPPYIGHKSIERSYSKILKQIYGSIYKDKSDVSYCFFQKSLKCLEEPGKLAFVTSRYFCEACSGKELRNFLSSNTTIYKIVDFYGIRPFKGVGIDPVIIFLENRKNCNNKIEIIRPKKSERKAESKFYDFLFFKKDKIRYKNFFIAQDSINDSGWVFISEFEKNIIHKIEKKCQVTLNDICESYQGIITGCDKAFIINKDTLIKKKIELELVRPWIKNSYIHKNNIIGDEKFIIYSNFIEDENKYPNSIEYISKYKEKLVKRRECRNGVRKWYELQWGRKAEVFEGEKIIFPYKSPNNRFALDRGSYFSADIYSLVLKNNSSMTYSTLLSILNSSLYEFYFKTFGKKLGHNLYEYYPNNVMKLYIPFIIFSKEYNEEEQLYSYFQLTSREIQYLKNNVDSVT</sequence>
<evidence type="ECO:0000256" key="4">
    <source>
        <dbReference type="ARBA" id="ARBA00022691"/>
    </source>
</evidence>
<dbReference type="SUPFAM" id="SSF53335">
    <property type="entry name" value="S-adenosyl-L-methionine-dependent methyltransferases"/>
    <property type="match status" value="1"/>
</dbReference>
<dbReference type="Gene3D" id="3.40.50.150">
    <property type="entry name" value="Vaccinia Virus protein VP39"/>
    <property type="match status" value="1"/>
</dbReference>
<evidence type="ECO:0000256" key="3">
    <source>
        <dbReference type="ARBA" id="ARBA00022679"/>
    </source>
</evidence>
<dbReference type="Proteomes" id="UP001623660">
    <property type="component" value="Unassembled WGS sequence"/>
</dbReference>
<feature type="domain" description="MmeI-like DNA-methyltransferase" evidence="10">
    <location>
        <begin position="86"/>
        <end position="159"/>
    </location>
</feature>
<evidence type="ECO:0000256" key="1">
    <source>
        <dbReference type="ARBA" id="ARBA00011900"/>
    </source>
</evidence>
<evidence type="ECO:0000313" key="12">
    <source>
        <dbReference type="Proteomes" id="UP001623660"/>
    </source>
</evidence>
<keyword evidence="2 11" id="KW-0489">Methyltransferase</keyword>
<name>A0ABW8SF60_9CLOT</name>
<evidence type="ECO:0000259" key="9">
    <source>
        <dbReference type="Pfam" id="PF12950"/>
    </source>
</evidence>
<comment type="caution">
    <text evidence="11">The sequence shown here is derived from an EMBL/GenBank/DDBJ whole genome shotgun (WGS) entry which is preliminary data.</text>
</comment>
<dbReference type="EC" id="2.1.1.72" evidence="1"/>
<dbReference type="InterPro" id="IPR046816">
    <property type="entry name" value="MmeI_Mtase"/>
</dbReference>
<dbReference type="EMBL" id="JBJHZX010000003">
    <property type="protein sequence ID" value="MFL0194620.1"/>
    <property type="molecule type" value="Genomic_DNA"/>
</dbReference>
<gene>
    <name evidence="11" type="ORF">ACJDU8_03400</name>
</gene>
<dbReference type="GO" id="GO:0032259">
    <property type="term" value="P:methylation"/>
    <property type="evidence" value="ECO:0007669"/>
    <property type="project" value="UniProtKB-KW"/>
</dbReference>